<evidence type="ECO:0000313" key="3">
    <source>
        <dbReference type="Proteomes" id="UP000051735"/>
    </source>
</evidence>
<name>A0ABR5PSX2_9LACO</name>
<dbReference type="GeneID" id="75117409"/>
<dbReference type="Proteomes" id="UP000051735">
    <property type="component" value="Unassembled WGS sequence"/>
</dbReference>
<keyword evidence="3" id="KW-1185">Reference proteome</keyword>
<dbReference type="Pfam" id="PF00881">
    <property type="entry name" value="Nitroreductase"/>
    <property type="match status" value="1"/>
</dbReference>
<reference evidence="2 3" key="1">
    <citation type="journal article" date="2015" name="Genome Announc.">
        <title>Expanding the biotechnology potential of lactobacilli through comparative genomics of 213 strains and associated genera.</title>
        <authorList>
            <person name="Sun Z."/>
            <person name="Harris H.M."/>
            <person name="McCann A."/>
            <person name="Guo C."/>
            <person name="Argimon S."/>
            <person name="Zhang W."/>
            <person name="Yang X."/>
            <person name="Jeffery I.B."/>
            <person name="Cooney J.C."/>
            <person name="Kagawa T.F."/>
            <person name="Liu W."/>
            <person name="Song Y."/>
            <person name="Salvetti E."/>
            <person name="Wrobel A."/>
            <person name="Rasinkangas P."/>
            <person name="Parkhill J."/>
            <person name="Rea M.C."/>
            <person name="O'Sullivan O."/>
            <person name="Ritari J."/>
            <person name="Douillard F.P."/>
            <person name="Paul Ross R."/>
            <person name="Yang R."/>
            <person name="Briner A.E."/>
            <person name="Felis G.E."/>
            <person name="de Vos W.M."/>
            <person name="Barrangou R."/>
            <person name="Klaenhammer T.R."/>
            <person name="Caufield P.W."/>
            <person name="Cui Y."/>
            <person name="Zhang H."/>
            <person name="O'Toole P.W."/>
        </authorList>
    </citation>
    <scope>NUCLEOTIDE SEQUENCE [LARGE SCALE GENOMIC DNA]</scope>
    <source>
        <strain evidence="2 3">DSM 6629</strain>
    </source>
</reference>
<dbReference type="Gene3D" id="3.40.109.10">
    <property type="entry name" value="NADH Oxidase"/>
    <property type="match status" value="1"/>
</dbReference>
<dbReference type="RefSeq" id="WP_057808773.1">
    <property type="nucleotide sequence ID" value="NZ_AZGN01000002.1"/>
</dbReference>
<comment type="caution">
    <text evidence="2">The sequence shown here is derived from an EMBL/GenBank/DDBJ whole genome shotgun (WGS) entry which is preliminary data.</text>
</comment>
<dbReference type="SUPFAM" id="SSF55469">
    <property type="entry name" value="FMN-dependent nitroreductase-like"/>
    <property type="match status" value="1"/>
</dbReference>
<gene>
    <name evidence="2" type="ORF">FC44_GL000995</name>
</gene>
<dbReference type="InterPro" id="IPR029479">
    <property type="entry name" value="Nitroreductase"/>
</dbReference>
<dbReference type="PANTHER" id="PTHR43745:SF2">
    <property type="entry name" value="NITROREDUCTASE MJ1384-RELATED"/>
    <property type="match status" value="1"/>
</dbReference>
<sequence>MIDIKLKGMLNQHTLAKEDLHNISNSDNHNVYSQLILANANSEMLSYMLNLNHQKLNDFKSMLAYNQINEAGLINEAQYLNEVSDSSVIKLPAPKRQIGVSITKVLSKRHSCRKFSSIPISKRVLSTLLHYSWGTSPRKIYTDSLTINTRYYASGGGLYPIKVYIYCNNVEDMKSGFYLYQPLSNTLLPLSQDKAINIDNFYEGEGIEVSSSNLSVFYGFRVSSLYLKYGELSLLLAIAEVGEMSQNFDLVATSLGLSGCTIAGFKKRYIENILDFDHIDEHILLSSICGKE</sequence>
<evidence type="ECO:0000313" key="2">
    <source>
        <dbReference type="EMBL" id="KRM34676.1"/>
    </source>
</evidence>
<evidence type="ECO:0000259" key="1">
    <source>
        <dbReference type="Pfam" id="PF00881"/>
    </source>
</evidence>
<proteinExistence type="predicted"/>
<protein>
    <recommendedName>
        <fullName evidence="1">Nitroreductase domain-containing protein</fullName>
    </recommendedName>
</protein>
<dbReference type="InterPro" id="IPR020051">
    <property type="entry name" value="SagB-type_dehydrogenase"/>
</dbReference>
<accession>A0ABR5PSX2</accession>
<dbReference type="NCBIfam" id="TIGR03605">
    <property type="entry name" value="antibiot_sagB"/>
    <property type="match status" value="1"/>
</dbReference>
<dbReference type="EMBL" id="AZGN01000002">
    <property type="protein sequence ID" value="KRM34676.1"/>
    <property type="molecule type" value="Genomic_DNA"/>
</dbReference>
<dbReference type="CDD" id="cd02142">
    <property type="entry name" value="McbC_SagB-like_oxidoreductase"/>
    <property type="match status" value="1"/>
</dbReference>
<organism evidence="2 3">
    <name type="scientific">Lactobacillus intestinalis DSM 6629</name>
    <dbReference type="NCBI Taxonomy" id="1423761"/>
    <lineage>
        <taxon>Bacteria</taxon>
        <taxon>Bacillati</taxon>
        <taxon>Bacillota</taxon>
        <taxon>Bacilli</taxon>
        <taxon>Lactobacillales</taxon>
        <taxon>Lactobacillaceae</taxon>
        <taxon>Lactobacillus</taxon>
    </lineage>
</organism>
<feature type="domain" description="Nitroreductase" evidence="1">
    <location>
        <begin position="107"/>
        <end position="290"/>
    </location>
</feature>
<dbReference type="InterPro" id="IPR000415">
    <property type="entry name" value="Nitroreductase-like"/>
</dbReference>
<dbReference type="InterPro" id="IPR052544">
    <property type="entry name" value="Bacteriocin_Proc_Enz"/>
</dbReference>
<dbReference type="PANTHER" id="PTHR43745">
    <property type="entry name" value="NITROREDUCTASE MJ1384-RELATED"/>
    <property type="match status" value="1"/>
</dbReference>